<keyword evidence="3" id="KW-1185">Reference proteome</keyword>
<sequence>AVTPREKELLNDVRKRLMDITMETCGSCNEKWFDLAVNAVGRCRKCAGADPRKYTIDNMMDPGDVRPDLPPRQFLFATTVTQMEEILISPVHALTQVWQIHGGQYAYRGHICNFPRDSAVLH</sequence>
<organism evidence="2 3">
    <name type="scientific">Favolaschia claudopus</name>
    <dbReference type="NCBI Taxonomy" id="2862362"/>
    <lineage>
        <taxon>Eukaryota</taxon>
        <taxon>Fungi</taxon>
        <taxon>Dikarya</taxon>
        <taxon>Basidiomycota</taxon>
        <taxon>Agaricomycotina</taxon>
        <taxon>Agaricomycetes</taxon>
        <taxon>Agaricomycetidae</taxon>
        <taxon>Agaricales</taxon>
        <taxon>Marasmiineae</taxon>
        <taxon>Mycenaceae</taxon>
        <taxon>Favolaschia</taxon>
    </lineage>
</organism>
<dbReference type="EMBL" id="JAWWNJ010000056">
    <property type="protein sequence ID" value="KAK7014506.1"/>
    <property type="molecule type" value="Genomic_DNA"/>
</dbReference>
<feature type="domain" description="DUF6570" evidence="1">
    <location>
        <begin position="50"/>
        <end position="118"/>
    </location>
</feature>
<accession>A0AAW0APT2</accession>
<proteinExistence type="predicted"/>
<name>A0AAW0APT2_9AGAR</name>
<reference evidence="2 3" key="1">
    <citation type="journal article" date="2024" name="J Genomics">
        <title>Draft genome sequencing and assembly of Favolaschia claudopus CIRM-BRFM 2984 isolated from oak limbs.</title>
        <authorList>
            <person name="Navarro D."/>
            <person name="Drula E."/>
            <person name="Chaduli D."/>
            <person name="Cazenave R."/>
            <person name="Ahrendt S."/>
            <person name="Wang J."/>
            <person name="Lipzen A."/>
            <person name="Daum C."/>
            <person name="Barry K."/>
            <person name="Grigoriev I.V."/>
            <person name="Favel A."/>
            <person name="Rosso M.N."/>
            <person name="Martin F."/>
        </authorList>
    </citation>
    <scope>NUCLEOTIDE SEQUENCE [LARGE SCALE GENOMIC DNA]</scope>
    <source>
        <strain evidence="2 3">CIRM-BRFM 2984</strain>
    </source>
</reference>
<dbReference type="AlphaFoldDB" id="A0AAW0APT2"/>
<dbReference type="InterPro" id="IPR046700">
    <property type="entry name" value="DUF6570"/>
</dbReference>
<evidence type="ECO:0000313" key="2">
    <source>
        <dbReference type="EMBL" id="KAK7014506.1"/>
    </source>
</evidence>
<comment type="caution">
    <text evidence="2">The sequence shown here is derived from an EMBL/GenBank/DDBJ whole genome shotgun (WGS) entry which is preliminary data.</text>
</comment>
<protein>
    <recommendedName>
        <fullName evidence="1">DUF6570 domain-containing protein</fullName>
    </recommendedName>
</protein>
<gene>
    <name evidence="2" type="ORF">R3P38DRAFT_2393525</name>
</gene>
<feature type="non-terminal residue" evidence="2">
    <location>
        <position position="1"/>
    </location>
</feature>
<dbReference type="Pfam" id="PF20209">
    <property type="entry name" value="DUF6570"/>
    <property type="match status" value="1"/>
</dbReference>
<feature type="non-terminal residue" evidence="2">
    <location>
        <position position="122"/>
    </location>
</feature>
<evidence type="ECO:0000313" key="3">
    <source>
        <dbReference type="Proteomes" id="UP001362999"/>
    </source>
</evidence>
<evidence type="ECO:0000259" key="1">
    <source>
        <dbReference type="Pfam" id="PF20209"/>
    </source>
</evidence>
<dbReference type="Proteomes" id="UP001362999">
    <property type="component" value="Unassembled WGS sequence"/>
</dbReference>